<dbReference type="Proteomes" id="UP001295423">
    <property type="component" value="Unassembled WGS sequence"/>
</dbReference>
<proteinExistence type="predicted"/>
<name>A0AAD2CPB2_9STRA</name>
<comment type="caution">
    <text evidence="1">The sequence shown here is derived from an EMBL/GenBank/DDBJ whole genome shotgun (WGS) entry which is preliminary data.</text>
</comment>
<evidence type="ECO:0008006" key="3">
    <source>
        <dbReference type="Google" id="ProtNLM"/>
    </source>
</evidence>
<evidence type="ECO:0000313" key="1">
    <source>
        <dbReference type="EMBL" id="CAJ1941557.1"/>
    </source>
</evidence>
<accession>A0AAD2CPB2</accession>
<protein>
    <recommendedName>
        <fullName evidence="3">Glutathione peroxidase</fullName>
    </recommendedName>
</protein>
<dbReference type="Gene3D" id="3.40.30.10">
    <property type="entry name" value="Glutaredoxin"/>
    <property type="match status" value="1"/>
</dbReference>
<dbReference type="InterPro" id="IPR036249">
    <property type="entry name" value="Thioredoxin-like_sf"/>
</dbReference>
<dbReference type="SUPFAM" id="SSF52833">
    <property type="entry name" value="Thioredoxin-like"/>
    <property type="match status" value="1"/>
</dbReference>
<reference evidence="1" key="1">
    <citation type="submission" date="2023-08" db="EMBL/GenBank/DDBJ databases">
        <authorList>
            <person name="Audoor S."/>
            <person name="Bilcke G."/>
        </authorList>
    </citation>
    <scope>NUCLEOTIDE SEQUENCE</scope>
</reference>
<keyword evidence="2" id="KW-1185">Reference proteome</keyword>
<dbReference type="AlphaFoldDB" id="A0AAD2CPB2"/>
<sequence length="84" mass="9241">MEFGAQEFPDDEGVQKFAAEQEFPGILMKLGKVNGPEASDIWKFMKSETGAPDPTWNFNGKFLVSKDGKVSVPSDLENDIASLM</sequence>
<organism evidence="1 2">
    <name type="scientific">Cylindrotheca closterium</name>
    <dbReference type="NCBI Taxonomy" id="2856"/>
    <lineage>
        <taxon>Eukaryota</taxon>
        <taxon>Sar</taxon>
        <taxon>Stramenopiles</taxon>
        <taxon>Ochrophyta</taxon>
        <taxon>Bacillariophyta</taxon>
        <taxon>Bacillariophyceae</taxon>
        <taxon>Bacillariophycidae</taxon>
        <taxon>Bacillariales</taxon>
        <taxon>Bacillariaceae</taxon>
        <taxon>Cylindrotheca</taxon>
    </lineage>
</organism>
<evidence type="ECO:0000313" key="2">
    <source>
        <dbReference type="Proteomes" id="UP001295423"/>
    </source>
</evidence>
<gene>
    <name evidence="1" type="ORF">CYCCA115_LOCUS7566</name>
</gene>
<dbReference type="EMBL" id="CAKOGP040001035">
    <property type="protein sequence ID" value="CAJ1941557.1"/>
    <property type="molecule type" value="Genomic_DNA"/>
</dbReference>